<dbReference type="CTD" id="186719"/>
<dbReference type="Pfam" id="PF00001">
    <property type="entry name" value="7tm_1"/>
    <property type="match status" value="1"/>
</dbReference>
<feature type="transmembrane region" description="Helical" evidence="9">
    <location>
        <begin position="139"/>
        <end position="166"/>
    </location>
</feature>
<keyword evidence="3 9" id="KW-0812">Transmembrane</keyword>
<keyword evidence="8" id="KW-0807">Transducer</keyword>
<evidence type="ECO:0000256" key="9">
    <source>
        <dbReference type="SAM" id="Phobius"/>
    </source>
</evidence>
<feature type="domain" description="G-protein coupled receptors family 1 profile" evidence="10">
    <location>
        <begin position="41"/>
        <end position="306"/>
    </location>
</feature>
<name>O76667_CAEEL</name>
<evidence type="ECO:0000256" key="1">
    <source>
        <dbReference type="ARBA" id="ARBA00004651"/>
    </source>
</evidence>
<evidence type="ECO:0000313" key="13">
    <source>
        <dbReference type="WormBase" id="H10E21.2"/>
    </source>
</evidence>
<dbReference type="WormBase" id="H10E21.2">
    <property type="protein sequence ID" value="CE54145"/>
    <property type="gene ID" value="WBGene00019183"/>
    <property type="gene designation" value="npr-30"/>
</dbReference>
<dbReference type="Gene3D" id="1.20.1070.10">
    <property type="entry name" value="Rhodopsin 7-helix transmembrane proteins"/>
    <property type="match status" value="1"/>
</dbReference>
<dbReference type="FunFam" id="1.20.1070.10:FF:000431">
    <property type="entry name" value="NeuroPeptide Receptor family"/>
    <property type="match status" value="1"/>
</dbReference>
<dbReference type="STRING" id="6239.H10E21.2.1"/>
<dbReference type="PhylomeDB" id="O76667"/>
<keyword evidence="5" id="KW-0297">G-protein coupled receptor</keyword>
<dbReference type="InterPro" id="IPR017452">
    <property type="entry name" value="GPCR_Rhodpsn_7TM"/>
</dbReference>
<dbReference type="PRINTS" id="PR00237">
    <property type="entry name" value="GPCRRHODOPSN"/>
</dbReference>
<evidence type="ECO:0000259" key="10">
    <source>
        <dbReference type="PROSITE" id="PS50262"/>
    </source>
</evidence>
<dbReference type="GO" id="GO:0004930">
    <property type="term" value="F:G protein-coupled receptor activity"/>
    <property type="evidence" value="ECO:0007669"/>
    <property type="project" value="UniProtKB-KW"/>
</dbReference>
<sequence>MAQRKRSQMTTDIISVAQHVITTSYITVILFGNIGNVWVSWKVGIVFVFDKSSLVPRNIVMLILFICVADLLVLLHLTLFVHFQFEKQWIFGNIVCKSFYCIEVVNKLIIPLALLRISRESYESVRMTSHKCSKKRRSIWNIVFQLYSVMALIAVGVLTISVLIFAETRTYEIPRHGELTAVTMCIFHPPHPYAMVFNILAFVFGYGFTSAAYMYFYLRVPMILKRRYSSIKTTSSNSTRFNHQSILKIRHTVNAFVVVYMACWTPYWALFWLFFTFPPSNNWMVIISQMAHLLPYISCAAYPIILTFINKGIRNAHSTIMTSQRKKLMTIRAGAYQMITAQLGFVQTWLRDDNTLAPTLIRPRWSSSGSVVPTEIHVESVVEDEETEPAAPQIYL</sequence>
<dbReference type="PANTHER" id="PTHR24229">
    <property type="entry name" value="NEUROPEPTIDES RECEPTOR"/>
    <property type="match status" value="1"/>
</dbReference>
<keyword evidence="7 11" id="KW-0675">Receptor</keyword>
<feature type="transmembrane region" description="Helical" evidence="9">
    <location>
        <begin position="283"/>
        <end position="309"/>
    </location>
</feature>
<feature type="transmembrane region" description="Helical" evidence="9">
    <location>
        <begin position="253"/>
        <end position="277"/>
    </location>
</feature>
<dbReference type="HOGENOM" id="CLU_053029_0_0_1"/>
<gene>
    <name evidence="11 13" type="primary">npr-30</name>
    <name evidence="11" type="ORF">CELE_H10E21.2</name>
    <name evidence="13" type="ORF">H10E21.2</name>
</gene>
<evidence type="ECO:0000256" key="7">
    <source>
        <dbReference type="ARBA" id="ARBA00023170"/>
    </source>
</evidence>
<dbReference type="InParanoid" id="O76667"/>
<dbReference type="SMR" id="O76667"/>
<evidence type="ECO:0000256" key="8">
    <source>
        <dbReference type="ARBA" id="ARBA00023224"/>
    </source>
</evidence>
<dbReference type="GO" id="GO:0007186">
    <property type="term" value="P:G protein-coupled receptor signaling pathway"/>
    <property type="evidence" value="ECO:0000318"/>
    <property type="project" value="GO_Central"/>
</dbReference>
<dbReference type="PANTHER" id="PTHR24229:SF40">
    <property type="entry name" value="ALLATOSTATIN C RECEPTOR 1-RELATED"/>
    <property type="match status" value="1"/>
</dbReference>
<evidence type="ECO:0000256" key="4">
    <source>
        <dbReference type="ARBA" id="ARBA00022989"/>
    </source>
</evidence>
<organism evidence="11 12">
    <name type="scientific">Caenorhabditis elegans</name>
    <dbReference type="NCBI Taxonomy" id="6239"/>
    <lineage>
        <taxon>Eukaryota</taxon>
        <taxon>Metazoa</taxon>
        <taxon>Ecdysozoa</taxon>
        <taxon>Nematoda</taxon>
        <taxon>Chromadorea</taxon>
        <taxon>Rhabditida</taxon>
        <taxon>Rhabditina</taxon>
        <taxon>Rhabditomorpha</taxon>
        <taxon>Rhabditoidea</taxon>
        <taxon>Rhabditidae</taxon>
        <taxon>Peloderinae</taxon>
        <taxon>Caenorhabditis</taxon>
    </lineage>
</organism>
<feature type="transmembrane region" description="Helical" evidence="9">
    <location>
        <begin position="193"/>
        <end position="218"/>
    </location>
</feature>
<dbReference type="PaxDb" id="6239-H10E21.2.1"/>
<keyword evidence="4 9" id="KW-1133">Transmembrane helix</keyword>
<dbReference type="EMBL" id="BX284603">
    <property type="protein sequence ID" value="CCD68274.2"/>
    <property type="molecule type" value="Genomic_DNA"/>
</dbReference>
<dbReference type="SUPFAM" id="SSF81321">
    <property type="entry name" value="Family A G protein-coupled receptor-like"/>
    <property type="match status" value="1"/>
</dbReference>
<dbReference type="RefSeq" id="NP_001367700.1">
    <property type="nucleotide sequence ID" value="NM_001381678.2"/>
</dbReference>
<accession>O76667</accession>
<feature type="transmembrane region" description="Helical" evidence="9">
    <location>
        <begin position="20"/>
        <end position="39"/>
    </location>
</feature>
<keyword evidence="6 9" id="KW-0472">Membrane</keyword>
<dbReference type="GO" id="GO:0005886">
    <property type="term" value="C:plasma membrane"/>
    <property type="evidence" value="ECO:0007669"/>
    <property type="project" value="UniProtKB-SubCell"/>
</dbReference>
<dbReference type="OrthoDB" id="5824311at2759"/>
<dbReference type="eggNOG" id="KOG3656">
    <property type="taxonomic scope" value="Eukaryota"/>
</dbReference>
<reference evidence="11 12" key="1">
    <citation type="journal article" date="1998" name="Science">
        <title>Genome sequence of the nematode C. elegans: a platform for investigating biology.</title>
        <authorList>
            <consortium name="The C. elegans sequencing consortium"/>
            <person name="Sulson J.E."/>
            <person name="Waterston R."/>
        </authorList>
    </citation>
    <scope>NUCLEOTIDE SEQUENCE [LARGE SCALE GENOMIC DNA]</scope>
    <source>
        <strain evidence="11 12">Bristol N2</strain>
    </source>
</reference>
<dbReference type="UCSC" id="H10E21.2">
    <property type="organism name" value="c. elegans"/>
</dbReference>
<keyword evidence="12" id="KW-1185">Reference proteome</keyword>
<dbReference type="Proteomes" id="UP000001940">
    <property type="component" value="Chromosome III"/>
</dbReference>
<dbReference type="InterPro" id="IPR000276">
    <property type="entry name" value="GPCR_Rhodpsn"/>
</dbReference>
<evidence type="ECO:0000256" key="2">
    <source>
        <dbReference type="ARBA" id="ARBA00022475"/>
    </source>
</evidence>
<feature type="transmembrane region" description="Helical" evidence="9">
    <location>
        <begin position="59"/>
        <end position="81"/>
    </location>
</feature>
<proteinExistence type="predicted"/>
<feature type="transmembrane region" description="Helical" evidence="9">
    <location>
        <begin position="330"/>
        <end position="350"/>
    </location>
</feature>
<dbReference type="Bgee" id="WBGene00019183">
    <property type="expression patterns" value="Expressed in larva and 1 other cell type or tissue"/>
</dbReference>
<dbReference type="AlphaFoldDB" id="O76667"/>
<dbReference type="FunCoup" id="O76667">
    <property type="interactions" value="57"/>
</dbReference>
<dbReference type="KEGG" id="cel:CELE_H10E21.2"/>
<dbReference type="GeneID" id="186719"/>
<evidence type="ECO:0000313" key="12">
    <source>
        <dbReference type="Proteomes" id="UP000001940"/>
    </source>
</evidence>
<evidence type="ECO:0000256" key="5">
    <source>
        <dbReference type="ARBA" id="ARBA00023040"/>
    </source>
</evidence>
<comment type="subcellular location">
    <subcellularLocation>
        <location evidence="1">Cell membrane</location>
        <topology evidence="1">Multi-pass membrane protein</topology>
    </subcellularLocation>
</comment>
<evidence type="ECO:0000256" key="3">
    <source>
        <dbReference type="ARBA" id="ARBA00022692"/>
    </source>
</evidence>
<dbReference type="CDD" id="cd00637">
    <property type="entry name" value="7tm_classA_rhodopsin-like"/>
    <property type="match status" value="1"/>
</dbReference>
<keyword evidence="2" id="KW-1003">Cell membrane</keyword>
<dbReference type="PROSITE" id="PS50262">
    <property type="entry name" value="G_PROTEIN_RECEP_F1_2"/>
    <property type="match status" value="1"/>
</dbReference>
<evidence type="ECO:0000256" key="6">
    <source>
        <dbReference type="ARBA" id="ARBA00023136"/>
    </source>
</evidence>
<dbReference type="AGR" id="WB:WBGene00019183"/>
<evidence type="ECO:0000313" key="11">
    <source>
        <dbReference type="EMBL" id="CCD68274.2"/>
    </source>
</evidence>
<protein>
    <submittedName>
        <fullName evidence="11">G-protein coupled receptors family 1 profile domain-containing protein</fullName>
    </submittedName>
</protein>